<evidence type="ECO:0000313" key="2">
    <source>
        <dbReference type="Proteomes" id="UP000253034"/>
    </source>
</evidence>
<dbReference type="AlphaFoldDB" id="A0A369BK71"/>
<dbReference type="Proteomes" id="UP000253034">
    <property type="component" value="Unassembled WGS sequence"/>
</dbReference>
<reference evidence="1 2" key="1">
    <citation type="submission" date="2018-07" db="EMBL/GenBank/DDBJ databases">
        <title>Genomic Encyclopedia of Type Strains, Phase IV (KMG-IV): sequencing the most valuable type-strain genomes for metagenomic binning, comparative biology and taxonomic classification.</title>
        <authorList>
            <person name="Goeker M."/>
        </authorList>
    </citation>
    <scope>NUCLEOTIDE SEQUENCE [LARGE SCALE GENOMIC DNA]</scope>
    <source>
        <strain evidence="1 2">DSM 27016</strain>
    </source>
</reference>
<proteinExistence type="predicted"/>
<name>A0A369BK71_9FIRM</name>
<keyword evidence="2" id="KW-1185">Reference proteome</keyword>
<dbReference type="EMBL" id="QPJT01000001">
    <property type="protein sequence ID" value="RCX20867.1"/>
    <property type="molecule type" value="Genomic_DNA"/>
</dbReference>
<evidence type="ECO:0000313" key="1">
    <source>
        <dbReference type="EMBL" id="RCX20867.1"/>
    </source>
</evidence>
<gene>
    <name evidence="1" type="ORF">DFR58_10169</name>
</gene>
<sequence>MKRIVPIPGEVINYIQRLDYEALGYRSLIKSVVLGEEQKLSNAYYANLIEKHQEKITEFQLAMQELREEYTPEEYRSIITEMTVDYSGGCLIFSPAAKCNKNICKEKNDGTQ</sequence>
<organism evidence="1 2">
    <name type="scientific">Anaerobacterium chartisolvens</name>
    <dbReference type="NCBI Taxonomy" id="1297424"/>
    <lineage>
        <taxon>Bacteria</taxon>
        <taxon>Bacillati</taxon>
        <taxon>Bacillota</taxon>
        <taxon>Clostridia</taxon>
        <taxon>Eubacteriales</taxon>
        <taxon>Oscillospiraceae</taxon>
        <taxon>Anaerobacterium</taxon>
    </lineage>
</organism>
<comment type="caution">
    <text evidence="1">The sequence shown here is derived from an EMBL/GenBank/DDBJ whole genome shotgun (WGS) entry which is preliminary data.</text>
</comment>
<dbReference type="RefSeq" id="WP_114295822.1">
    <property type="nucleotide sequence ID" value="NZ_QPJT01000001.1"/>
</dbReference>
<protein>
    <submittedName>
        <fullName evidence="1">Uncharacterized protein</fullName>
    </submittedName>
</protein>
<accession>A0A369BK71</accession>